<dbReference type="PROSITE" id="PS51450">
    <property type="entry name" value="LRR"/>
    <property type="match status" value="5"/>
</dbReference>
<evidence type="ECO:0000256" key="1">
    <source>
        <dbReference type="ARBA" id="ARBA00022614"/>
    </source>
</evidence>
<dbReference type="SMART" id="SM00365">
    <property type="entry name" value="LRR_SD22"/>
    <property type="match status" value="10"/>
</dbReference>
<dbReference type="RefSeq" id="XP_031765371.2">
    <property type="nucleotide sequence ID" value="XM_031909511.2"/>
</dbReference>
<dbReference type="AlphaFoldDB" id="A0A6J3BZJ9"/>
<dbReference type="SUPFAM" id="SSF52058">
    <property type="entry name" value="L domain-like"/>
    <property type="match status" value="5"/>
</dbReference>
<dbReference type="InterPro" id="IPR032675">
    <property type="entry name" value="LRR_dom_sf"/>
</dbReference>
<keyword evidence="5" id="KW-1185">Reference proteome</keyword>
<keyword evidence="2 4" id="KW-0732">Signal</keyword>
<proteinExistence type="predicted"/>
<organism evidence="5 6">
    <name type="scientific">Galleria mellonella</name>
    <name type="common">Greater wax moth</name>
    <dbReference type="NCBI Taxonomy" id="7137"/>
    <lineage>
        <taxon>Eukaryota</taxon>
        <taxon>Metazoa</taxon>
        <taxon>Ecdysozoa</taxon>
        <taxon>Arthropoda</taxon>
        <taxon>Hexapoda</taxon>
        <taxon>Insecta</taxon>
        <taxon>Pterygota</taxon>
        <taxon>Neoptera</taxon>
        <taxon>Endopterygota</taxon>
        <taxon>Lepidoptera</taxon>
        <taxon>Glossata</taxon>
        <taxon>Ditrysia</taxon>
        <taxon>Pyraloidea</taxon>
        <taxon>Pyralidae</taxon>
        <taxon>Galleriinae</taxon>
        <taxon>Galleria</taxon>
    </lineage>
</organism>
<sequence length="1249" mass="139871">MRWSWCAGRVLNVAAALLLAAGLPVPAAAPARPCAANALCLCRADHLACDHVPFHRFPHTEADTWHVSVSRAHLGALGETALDSRRLRTLVLVASRLHHVDTGAFSSMTSTLASLDLGYNEFTEIPIEALQELRVLNWLNLQNNYISDIDPTMDWGFLSESLSSLSLSNNHLVVLREGALSQLRRLAQLDLDGNRLRSLAATALPPTLALLRLSDNLLSHVPCASLELLPRLQHLHLRNNVLRSAFNRTCRIDYSKIDSLDLSHNELDDTFQLDFQNRIQIKQLILDLNEFTVIPSFVLDSGRLEKLSVSYNKLKYVSDMSIESLKHNLERLDLDHNELTSLPESLREMARMRYLSLAYNRLEDMIALPPNLHSLSLTSNYLTSFPMALNDLADATLAYLDLGYNQISVVSGDMFGPWSDALVTLSLKGNRLSHLAAGSFPSTLPLRELVLSFNDLYSVEADVFVNLTMLEVLELSSTLFSGEFPIATPIDKLNWLSLNNNNIHFLSSKEIELFSSLEYLDLDFNKIIEFPTEAIKTNTSFRLKELRLSYNYVSKINTEFLADLIELESVDLSYNRMHNISERSFANLPNLVYLSLAGNVVEYVAERTFYNLPKLEVLDLQQNQLTEFSTEYFDNVSKEDINFSVNVSYNRISYLSSERMVLINVLDLSHNLIESISEHFCNCLGSSIRQLILSYNLLTNIDSFSFGSLPKLDILSLNNNKITALKKRSFTSKRALLEMHTIQVLDLSRDRLTQLSPEQFQNMRRLRHLRLNANELRSLPRDSFKNTVLEHLDLSQNQISIFPSSALTHVGFTLRRLELAHNQLEYLDAAMFHAISFLHELNLANNALTVLSDNTFAGLSRLMVLDLSFNAIKTNFKELFHNLPRLRRLGLAGIGLKSIPHLPLANLTELNLSDNHISSFRESEVRQLGNLRVLNLARNRLTSLQPAMWTILRQLIFLDVSHNPIVRIARGSFDGLDRLLHLRMDHLRHLETIEPRAFLSLTSLRTVVLESPTNAERGDVTLAEIVASTLAIESLSVHVRDKVLDKQLHNMRAMKLRAIEVKGAALKRVSEDAFISLGQQRALAVRLTDSSINALPVGLVRPLARVPHLALDVSNNRLTTFSPATLYPNLTGWNRLATRLLPGGLVVSGNPLRCGCSVSWVGAWLRRWTVEVGGGSRSARDAARRSTCRAPAAAGAAATAAVAGAAQPLLVLDADEAECHASALSSGALNMRHFRLSAFLWIVLLHSLS</sequence>
<dbReference type="Pfam" id="PF13855">
    <property type="entry name" value="LRR_8"/>
    <property type="match status" value="9"/>
</dbReference>
<dbReference type="PANTHER" id="PTHR24373">
    <property type="entry name" value="SLIT RELATED LEUCINE-RICH REPEAT NEURONAL PROTEIN"/>
    <property type="match status" value="1"/>
</dbReference>
<evidence type="ECO:0000256" key="3">
    <source>
        <dbReference type="ARBA" id="ARBA00022737"/>
    </source>
</evidence>
<dbReference type="InterPro" id="IPR003591">
    <property type="entry name" value="Leu-rich_rpt_typical-subtyp"/>
</dbReference>
<dbReference type="SMART" id="SM00369">
    <property type="entry name" value="LRR_TYP"/>
    <property type="match status" value="27"/>
</dbReference>
<feature type="signal peptide" evidence="4">
    <location>
        <begin position="1"/>
        <end position="22"/>
    </location>
</feature>
<dbReference type="InterPro" id="IPR050328">
    <property type="entry name" value="Dev_Immune_Receptor"/>
</dbReference>
<dbReference type="PANTHER" id="PTHR24373:SF387">
    <property type="entry name" value="LEUCINE-RICH REPEATS AND IMMUNOGLOBULIN-LIKE DOMAINS PROTEIN SMA-10"/>
    <property type="match status" value="1"/>
</dbReference>
<dbReference type="FunCoup" id="A0A6J3BZJ9">
    <property type="interactions" value="38"/>
</dbReference>
<evidence type="ECO:0000256" key="2">
    <source>
        <dbReference type="ARBA" id="ARBA00022729"/>
    </source>
</evidence>
<evidence type="ECO:0000313" key="6">
    <source>
        <dbReference type="RefSeq" id="XP_031765371.2"/>
    </source>
</evidence>
<protein>
    <submittedName>
        <fullName evidence="6">Chaoptin-like isoform X1</fullName>
    </submittedName>
</protein>
<dbReference type="Gene3D" id="3.80.10.10">
    <property type="entry name" value="Ribonuclease Inhibitor"/>
    <property type="match status" value="8"/>
</dbReference>
<evidence type="ECO:0000256" key="4">
    <source>
        <dbReference type="SAM" id="SignalP"/>
    </source>
</evidence>
<dbReference type="SMART" id="SM00364">
    <property type="entry name" value="LRR_BAC"/>
    <property type="match status" value="12"/>
</dbReference>
<feature type="chain" id="PRO_5046292720" evidence="4">
    <location>
        <begin position="23"/>
        <end position="1249"/>
    </location>
</feature>
<name>A0A6J3BZJ9_GALME</name>
<dbReference type="KEGG" id="gmw:113517927"/>
<evidence type="ECO:0000313" key="5">
    <source>
        <dbReference type="Proteomes" id="UP001652740"/>
    </source>
</evidence>
<dbReference type="Proteomes" id="UP001652740">
    <property type="component" value="Unplaced"/>
</dbReference>
<dbReference type="InterPro" id="IPR001611">
    <property type="entry name" value="Leu-rich_rpt"/>
</dbReference>
<dbReference type="GeneID" id="113517927"/>
<keyword evidence="3" id="KW-0677">Repeat</keyword>
<accession>A0A6J3BZJ9</accession>
<reference evidence="6" key="1">
    <citation type="submission" date="2025-08" db="UniProtKB">
        <authorList>
            <consortium name="RefSeq"/>
        </authorList>
    </citation>
    <scope>IDENTIFICATION</scope>
    <source>
        <tissue evidence="6">Whole larvae</tissue>
    </source>
</reference>
<dbReference type="InParanoid" id="A0A6J3BZJ9"/>
<gene>
    <name evidence="6" type="primary">LOC113517927</name>
</gene>
<keyword evidence="1" id="KW-0433">Leucine-rich repeat</keyword>